<keyword evidence="4 5" id="KW-0472">Membrane</keyword>
<organism evidence="7 8">
    <name type="scientific">Bordetella genomosp. 4</name>
    <dbReference type="NCBI Taxonomy" id="463044"/>
    <lineage>
        <taxon>Bacteria</taxon>
        <taxon>Pseudomonadati</taxon>
        <taxon>Pseudomonadota</taxon>
        <taxon>Betaproteobacteria</taxon>
        <taxon>Burkholderiales</taxon>
        <taxon>Alcaligenaceae</taxon>
        <taxon>Bordetella</taxon>
    </lineage>
</organism>
<comment type="subcellular location">
    <subcellularLocation>
        <location evidence="1">Membrane</location>
        <topology evidence="1">Multi-pass membrane protein</topology>
    </subcellularLocation>
</comment>
<dbReference type="Pfam" id="PF07690">
    <property type="entry name" value="MFS_1"/>
    <property type="match status" value="1"/>
</dbReference>
<evidence type="ECO:0000256" key="5">
    <source>
        <dbReference type="SAM" id="Phobius"/>
    </source>
</evidence>
<feature type="transmembrane region" description="Helical" evidence="5">
    <location>
        <begin position="81"/>
        <end position="101"/>
    </location>
</feature>
<feature type="transmembrane region" description="Helical" evidence="5">
    <location>
        <begin position="407"/>
        <end position="428"/>
    </location>
</feature>
<dbReference type="InterPro" id="IPR020846">
    <property type="entry name" value="MFS_dom"/>
</dbReference>
<dbReference type="RefSeq" id="WP_094821915.1">
    <property type="nucleotide sequence ID" value="NZ_NEVO01000008.1"/>
</dbReference>
<evidence type="ECO:0000259" key="6">
    <source>
        <dbReference type="PROSITE" id="PS50850"/>
    </source>
</evidence>
<dbReference type="OrthoDB" id="9814026at2"/>
<keyword evidence="2 5" id="KW-0812">Transmembrane</keyword>
<feature type="transmembrane region" description="Helical" evidence="5">
    <location>
        <begin position="171"/>
        <end position="193"/>
    </location>
</feature>
<dbReference type="Proteomes" id="UP000216885">
    <property type="component" value="Unassembled WGS sequence"/>
</dbReference>
<evidence type="ECO:0000256" key="1">
    <source>
        <dbReference type="ARBA" id="ARBA00004141"/>
    </source>
</evidence>
<keyword evidence="8" id="KW-1185">Reference proteome</keyword>
<evidence type="ECO:0000256" key="3">
    <source>
        <dbReference type="ARBA" id="ARBA00022989"/>
    </source>
</evidence>
<feature type="transmembrane region" description="Helical" evidence="5">
    <location>
        <begin position="199"/>
        <end position="221"/>
    </location>
</feature>
<evidence type="ECO:0000313" key="7">
    <source>
        <dbReference type="EMBL" id="OZI56689.1"/>
    </source>
</evidence>
<dbReference type="PANTHER" id="PTHR23508">
    <property type="entry name" value="CARBOXYLIC ACID TRANSPORTER PROTEIN HOMOLOG"/>
    <property type="match status" value="1"/>
</dbReference>
<evidence type="ECO:0000313" key="8">
    <source>
        <dbReference type="Proteomes" id="UP000216885"/>
    </source>
</evidence>
<dbReference type="GO" id="GO:0005886">
    <property type="term" value="C:plasma membrane"/>
    <property type="evidence" value="ECO:0007669"/>
    <property type="project" value="TreeGrafter"/>
</dbReference>
<gene>
    <name evidence="7" type="ORF">CAL20_14900</name>
</gene>
<keyword evidence="3 5" id="KW-1133">Transmembrane helix</keyword>
<evidence type="ECO:0000256" key="4">
    <source>
        <dbReference type="ARBA" id="ARBA00023136"/>
    </source>
</evidence>
<protein>
    <submittedName>
        <fullName evidence="7">Aromatic acid/H+ symport family MFS transporter</fullName>
    </submittedName>
</protein>
<evidence type="ECO:0000256" key="2">
    <source>
        <dbReference type="ARBA" id="ARBA00022692"/>
    </source>
</evidence>
<dbReference type="CDD" id="cd17365">
    <property type="entry name" value="MFS_PcaK_like"/>
    <property type="match status" value="1"/>
</dbReference>
<dbReference type="GO" id="GO:0046943">
    <property type="term" value="F:carboxylic acid transmembrane transporter activity"/>
    <property type="evidence" value="ECO:0007669"/>
    <property type="project" value="TreeGrafter"/>
</dbReference>
<dbReference type="InterPro" id="IPR005829">
    <property type="entry name" value="Sugar_transporter_CS"/>
</dbReference>
<dbReference type="SUPFAM" id="SSF103473">
    <property type="entry name" value="MFS general substrate transporter"/>
    <property type="match status" value="1"/>
</dbReference>
<dbReference type="Gene3D" id="1.20.1250.20">
    <property type="entry name" value="MFS general substrate transporter like domains"/>
    <property type="match status" value="2"/>
</dbReference>
<dbReference type="PROSITE" id="PS50850">
    <property type="entry name" value="MFS"/>
    <property type="match status" value="1"/>
</dbReference>
<feature type="domain" description="Major facilitator superfamily (MFS) profile" evidence="6">
    <location>
        <begin position="47"/>
        <end position="461"/>
    </location>
</feature>
<dbReference type="InterPro" id="IPR036259">
    <property type="entry name" value="MFS_trans_sf"/>
</dbReference>
<dbReference type="AlphaFoldDB" id="A0A261U482"/>
<name>A0A261U482_9BORD</name>
<feature type="transmembrane region" description="Helical" evidence="5">
    <location>
        <begin position="138"/>
        <end position="159"/>
    </location>
</feature>
<feature type="transmembrane region" description="Helical" evidence="5">
    <location>
        <begin position="346"/>
        <end position="363"/>
    </location>
</feature>
<proteinExistence type="predicted"/>
<feature type="transmembrane region" description="Helical" evidence="5">
    <location>
        <begin position="319"/>
        <end position="339"/>
    </location>
</feature>
<feature type="transmembrane region" description="Helical" evidence="5">
    <location>
        <begin position="278"/>
        <end position="299"/>
    </location>
</feature>
<dbReference type="PANTHER" id="PTHR23508:SF10">
    <property type="entry name" value="CARBOXYLIC ACID TRANSPORTER PROTEIN HOMOLOG"/>
    <property type="match status" value="1"/>
</dbReference>
<sequence length="465" mass="48345">MSRSALVIPAGNAVPDDVERSSAGRGGTVVVESFIDSQPVSRTQWATVLLCFLVVLADGFDTAAIGYIAPSLTELWQISKADLAPVLSASLVGVAIGALLAGPLGDRAGRKSVVIGAAVFFGVTTLATAFVNTLTALAVLRFITGIGLGAAIPNCVTLVAEYAPQRYRSLLVNATYCGFPVGAAVGGFASIWLIPNFGWHSVLVVGGVVPLILAVLVAALVPESVRYLVSRGAPVQRVKAILNRLGDLGTGPVERFVLAEAAAPKSNSALSTILSSNYLVGTIMLWIVYFMGLVVFYLLTSWMPLLMSDAGFTPANAALLTALFPLGGGIGTIFSGWLMDRMNPHKVVASGYLLTAIFIYLVGQQMGDIGLLAVLIFIAGTAMNGAQSSMPAIAAAFYPTDARATGVAFMYGVGRMGGIAGVFLGGVFTSMKLGLPAVFTLLAVPSLIAALALLVKWRVHRHTVL</sequence>
<dbReference type="EMBL" id="NEVQ01000013">
    <property type="protein sequence ID" value="OZI56689.1"/>
    <property type="molecule type" value="Genomic_DNA"/>
</dbReference>
<feature type="transmembrane region" description="Helical" evidence="5">
    <location>
        <begin position="113"/>
        <end position="132"/>
    </location>
</feature>
<feature type="transmembrane region" description="Helical" evidence="5">
    <location>
        <begin position="434"/>
        <end position="455"/>
    </location>
</feature>
<dbReference type="PROSITE" id="PS00217">
    <property type="entry name" value="SUGAR_TRANSPORT_2"/>
    <property type="match status" value="1"/>
</dbReference>
<feature type="transmembrane region" description="Helical" evidence="5">
    <location>
        <begin position="45"/>
        <end position="69"/>
    </location>
</feature>
<reference evidence="7 8" key="1">
    <citation type="submission" date="2017-05" db="EMBL/GenBank/DDBJ databases">
        <title>Complete and WGS of Bordetella genogroups.</title>
        <authorList>
            <person name="Spilker T."/>
            <person name="LiPuma J."/>
        </authorList>
    </citation>
    <scope>NUCLEOTIDE SEQUENCE [LARGE SCALE GENOMIC DNA]</scope>
    <source>
        <strain evidence="7 8">AU9919</strain>
    </source>
</reference>
<dbReference type="InterPro" id="IPR011701">
    <property type="entry name" value="MFS"/>
</dbReference>
<feature type="transmembrane region" description="Helical" evidence="5">
    <location>
        <begin position="369"/>
        <end position="386"/>
    </location>
</feature>
<comment type="caution">
    <text evidence="7">The sequence shown here is derived from an EMBL/GenBank/DDBJ whole genome shotgun (WGS) entry which is preliminary data.</text>
</comment>
<accession>A0A261U482</accession>